<keyword evidence="6" id="KW-1185">Reference proteome</keyword>
<dbReference type="PANTHER" id="PTHR11712">
    <property type="entry name" value="POLYKETIDE SYNTHASE-RELATED"/>
    <property type="match status" value="1"/>
</dbReference>
<accession>A0A233S6U1</accession>
<dbReference type="InterPro" id="IPR020841">
    <property type="entry name" value="PKS_Beta-ketoAc_synthase_dom"/>
</dbReference>
<dbReference type="GO" id="GO:0006633">
    <property type="term" value="P:fatty acid biosynthetic process"/>
    <property type="evidence" value="ECO:0007669"/>
    <property type="project" value="TreeGrafter"/>
</dbReference>
<keyword evidence="2 3" id="KW-0808">Transferase</keyword>
<dbReference type="SMART" id="SM00825">
    <property type="entry name" value="PKS_KS"/>
    <property type="match status" value="1"/>
</dbReference>
<dbReference type="OrthoDB" id="9808669at2"/>
<reference evidence="5 6" key="1">
    <citation type="submission" date="2016-07" db="EMBL/GenBank/DDBJ databases">
        <title>Draft genome of Streptomyces diastatochromogenes.</title>
        <authorList>
            <person name="Podduturi R."/>
            <person name="Lukassen M.B."/>
            <person name="Clausen N."/>
            <person name="Nielsen J.L."/>
            <person name="Jorgensen N.O."/>
        </authorList>
    </citation>
    <scope>NUCLEOTIDE SEQUENCE [LARGE SCALE GENOMIC DNA]</scope>
    <source>
        <strain evidence="5 6">DSM 40608</strain>
    </source>
</reference>
<dbReference type="GO" id="GO:0005829">
    <property type="term" value="C:cytosol"/>
    <property type="evidence" value="ECO:0007669"/>
    <property type="project" value="TreeGrafter"/>
</dbReference>
<dbReference type="Gene3D" id="3.40.47.10">
    <property type="match status" value="1"/>
</dbReference>
<evidence type="ECO:0000259" key="4">
    <source>
        <dbReference type="PROSITE" id="PS52004"/>
    </source>
</evidence>
<proteinExistence type="inferred from homology"/>
<dbReference type="InterPro" id="IPR016039">
    <property type="entry name" value="Thiolase-like"/>
</dbReference>
<name>A0A233S6U1_STRDA</name>
<gene>
    <name evidence="5" type="ORF">BEK98_29470</name>
</gene>
<evidence type="ECO:0000313" key="5">
    <source>
        <dbReference type="EMBL" id="OXY91411.1"/>
    </source>
</evidence>
<sequence length="408" mass="42615">MTGTPERVVLTGRGVVSSIGFGVAEFTEGLRAGRNEVAPLTAFDTTGFAYANGSEVTGFDPADWITRTPVDQLGRASAFAVAATRMALAEAGLAAEELRDRPGHISVGTADGEAQDLDALAADTVARGAEAVDPALVERAGTHRLAASIAWEFGLEDVTPMTFPTACSAGNYAIGDGLDAIRLGDADYALVGGVDAVCRRSFASFYRLGIMSPDRCRPFDADRKGILSGEGAGILLLESLTSARARGATIHAEVLGYGLNCDAHHAFAPEEKSIQRCMESALRDAGVRPEDVDLISAHGTGTKSNDVTEVRAIKSVYGDRTPPVISLKSMLGHTMGASAALGAIASSIAITEGFLPPTVNHRTPDPELGIDCVPNRSVPADVRIVQNNGFAFGGNNAIVLLGRYEESR</sequence>
<comment type="similarity">
    <text evidence="1 3">Belongs to the thiolase-like superfamily. Beta-ketoacyl-ACP synthases family.</text>
</comment>
<feature type="domain" description="Ketosynthase family 3 (KS3)" evidence="4">
    <location>
        <begin position="1"/>
        <end position="403"/>
    </location>
</feature>
<dbReference type="Proteomes" id="UP000215483">
    <property type="component" value="Unassembled WGS sequence"/>
</dbReference>
<dbReference type="PROSITE" id="PS52004">
    <property type="entry name" value="KS3_2"/>
    <property type="match status" value="1"/>
</dbReference>
<protein>
    <submittedName>
        <fullName evidence="5">3-oxoacyl-ACP synthase</fullName>
    </submittedName>
</protein>
<comment type="caution">
    <text evidence="5">The sequence shown here is derived from an EMBL/GenBank/DDBJ whole genome shotgun (WGS) entry which is preliminary data.</text>
</comment>
<evidence type="ECO:0000256" key="2">
    <source>
        <dbReference type="ARBA" id="ARBA00022679"/>
    </source>
</evidence>
<dbReference type="Pfam" id="PF00109">
    <property type="entry name" value="ketoacyl-synt"/>
    <property type="match status" value="1"/>
</dbReference>
<dbReference type="EMBL" id="MCGQ01000029">
    <property type="protein sequence ID" value="OXY91411.1"/>
    <property type="molecule type" value="Genomic_DNA"/>
</dbReference>
<dbReference type="PANTHER" id="PTHR11712:SF336">
    <property type="entry name" value="3-OXOACYL-[ACYL-CARRIER-PROTEIN] SYNTHASE, MITOCHONDRIAL"/>
    <property type="match status" value="1"/>
</dbReference>
<evidence type="ECO:0000256" key="3">
    <source>
        <dbReference type="RuleBase" id="RU003694"/>
    </source>
</evidence>
<dbReference type="AlphaFoldDB" id="A0A233S6U1"/>
<evidence type="ECO:0000313" key="6">
    <source>
        <dbReference type="Proteomes" id="UP000215483"/>
    </source>
</evidence>
<organism evidence="5 6">
    <name type="scientific">Streptomyces diastatochromogenes</name>
    <dbReference type="NCBI Taxonomy" id="42236"/>
    <lineage>
        <taxon>Bacteria</taxon>
        <taxon>Bacillati</taxon>
        <taxon>Actinomycetota</taxon>
        <taxon>Actinomycetes</taxon>
        <taxon>Kitasatosporales</taxon>
        <taxon>Streptomycetaceae</taxon>
        <taxon>Streptomyces</taxon>
    </lineage>
</organism>
<dbReference type="GO" id="GO:0004315">
    <property type="term" value="F:3-oxoacyl-[acyl-carrier-protein] synthase activity"/>
    <property type="evidence" value="ECO:0007669"/>
    <property type="project" value="TreeGrafter"/>
</dbReference>
<dbReference type="CDD" id="cd00834">
    <property type="entry name" value="KAS_I_II"/>
    <property type="match status" value="1"/>
</dbReference>
<evidence type="ECO:0000256" key="1">
    <source>
        <dbReference type="ARBA" id="ARBA00008467"/>
    </source>
</evidence>
<dbReference type="RefSeq" id="WP_094219867.1">
    <property type="nucleotide sequence ID" value="NZ_MCGQ01000029.1"/>
</dbReference>
<dbReference type="InterPro" id="IPR014030">
    <property type="entry name" value="Ketoacyl_synth_N"/>
</dbReference>
<dbReference type="InterPro" id="IPR014031">
    <property type="entry name" value="Ketoacyl_synth_C"/>
</dbReference>
<dbReference type="Pfam" id="PF02801">
    <property type="entry name" value="Ketoacyl-synt_C"/>
    <property type="match status" value="1"/>
</dbReference>
<dbReference type="InterPro" id="IPR000794">
    <property type="entry name" value="Beta-ketoacyl_synthase"/>
</dbReference>
<dbReference type="SUPFAM" id="SSF53901">
    <property type="entry name" value="Thiolase-like"/>
    <property type="match status" value="2"/>
</dbReference>